<comment type="catalytic activity">
    <reaction evidence="10">
        <text>(R)-lanthionine ketimine + NADPH + 2 H(+) = (3R,5R)-1,4-thiomorpholine-3,5-dicarboxylate + NADP(+)</text>
        <dbReference type="Rhea" id="RHEA:68040"/>
        <dbReference type="ChEBI" id="CHEBI:15378"/>
        <dbReference type="ChEBI" id="CHEBI:57783"/>
        <dbReference type="ChEBI" id="CHEBI:58349"/>
        <dbReference type="ChEBI" id="CHEBI:176891"/>
        <dbReference type="ChEBI" id="CHEBI:176892"/>
    </reaction>
    <physiologicalReaction direction="left-to-right" evidence="10">
        <dbReference type="Rhea" id="RHEA:68041"/>
    </physiologicalReaction>
</comment>
<evidence type="ECO:0000256" key="2">
    <source>
        <dbReference type="ARBA" id="ARBA00012883"/>
    </source>
</evidence>
<evidence type="ECO:0000256" key="17">
    <source>
        <dbReference type="ARBA" id="ARBA00093650"/>
    </source>
</evidence>
<dbReference type="PANTHER" id="PTHR13812">
    <property type="entry name" value="KETIMINE REDUCTASE MU-CRYSTALLIN"/>
    <property type="match status" value="1"/>
</dbReference>
<dbReference type="EC" id="1.5.1.25" evidence="2"/>
<comment type="catalytic activity">
    <reaction evidence="8">
        <text>(3R)-1,4-thiomorpholine-3-carboxylate + NAD(+) = 3,4-dehydrothiomorpholine-3-carboxylate + NADH + 2 H(+)</text>
        <dbReference type="Rhea" id="RHEA:12504"/>
        <dbReference type="ChEBI" id="CHEBI:15378"/>
        <dbReference type="ChEBI" id="CHEBI:57540"/>
        <dbReference type="ChEBI" id="CHEBI:57945"/>
        <dbReference type="ChEBI" id="CHEBI:58517"/>
        <dbReference type="ChEBI" id="CHEBI:176873"/>
        <dbReference type="EC" id="1.5.1.25"/>
    </reaction>
    <physiologicalReaction direction="right-to-left" evidence="8">
        <dbReference type="Rhea" id="RHEA:12506"/>
    </physiologicalReaction>
</comment>
<comment type="catalytic activity">
    <reaction evidence="14">
        <text>L-pipecolate + NADP(+) = Delta(1)-piperideine-2-carboxylate + NADPH + H(+)</text>
        <dbReference type="Rhea" id="RHEA:12524"/>
        <dbReference type="ChEBI" id="CHEBI:15378"/>
        <dbReference type="ChEBI" id="CHEBI:57783"/>
        <dbReference type="ChEBI" id="CHEBI:58349"/>
        <dbReference type="ChEBI" id="CHEBI:61185"/>
        <dbReference type="ChEBI" id="CHEBI:77631"/>
        <dbReference type="EC" id="1.5.1.1"/>
    </reaction>
    <physiologicalReaction direction="right-to-left" evidence="14">
        <dbReference type="Rhea" id="RHEA:12526"/>
    </physiologicalReaction>
</comment>
<evidence type="ECO:0000256" key="7">
    <source>
        <dbReference type="ARBA" id="ARBA00093203"/>
    </source>
</evidence>
<evidence type="ECO:0000256" key="1">
    <source>
        <dbReference type="ARBA" id="ARBA00008903"/>
    </source>
</evidence>
<dbReference type="InterPro" id="IPR023401">
    <property type="entry name" value="ODC_N"/>
</dbReference>
<dbReference type="Gene3D" id="3.40.50.720">
    <property type="entry name" value="NAD(P)-binding Rossmann-like Domain"/>
    <property type="match status" value="1"/>
</dbReference>
<evidence type="ECO:0000313" key="19">
    <source>
        <dbReference type="Proteomes" id="UP001652700"/>
    </source>
</evidence>
<evidence type="ECO:0000256" key="6">
    <source>
        <dbReference type="ARBA" id="ARBA00093197"/>
    </source>
</evidence>
<comment type="catalytic activity">
    <reaction evidence="13">
        <text>L-proline + NAD(+) = 1-pyrroline-2-carboxylate + NADH + H(+)</text>
        <dbReference type="Rhea" id="RHEA:20321"/>
        <dbReference type="ChEBI" id="CHEBI:15378"/>
        <dbReference type="ChEBI" id="CHEBI:39785"/>
        <dbReference type="ChEBI" id="CHEBI:57540"/>
        <dbReference type="ChEBI" id="CHEBI:57945"/>
        <dbReference type="ChEBI" id="CHEBI:60039"/>
        <dbReference type="EC" id="1.5.1.1"/>
    </reaction>
    <physiologicalReaction direction="right-to-left" evidence="13">
        <dbReference type="Rhea" id="RHEA:20323"/>
    </physiologicalReaction>
</comment>
<accession>A0ABM5JPX9</accession>
<comment type="subunit">
    <text evidence="15">Homodimer. Binds the thyroid hormone triiodothyronine (T3); T3 binding inhibits enzymatic activity.</text>
</comment>
<dbReference type="Pfam" id="PF02423">
    <property type="entry name" value="OCD_Mu_crystall"/>
    <property type="match status" value="1"/>
</dbReference>
<evidence type="ECO:0000313" key="18">
    <source>
        <dbReference type="EnsemblMetazoa" id="XP_050499997.1"/>
    </source>
</evidence>
<name>A0ABM5JPX9_DIAVI</name>
<dbReference type="SUPFAM" id="SSF51735">
    <property type="entry name" value="NAD(P)-binding Rossmann-fold domains"/>
    <property type="match status" value="1"/>
</dbReference>
<evidence type="ECO:0000256" key="11">
    <source>
        <dbReference type="ARBA" id="ARBA00093250"/>
    </source>
</evidence>
<comment type="catalytic activity">
    <reaction evidence="5">
        <text>L-pipecolate + NAD(+) = Delta(1)-piperideine-2-carboxylate + NADH + H(+)</text>
        <dbReference type="Rhea" id="RHEA:30807"/>
        <dbReference type="ChEBI" id="CHEBI:15378"/>
        <dbReference type="ChEBI" id="CHEBI:57540"/>
        <dbReference type="ChEBI" id="CHEBI:57945"/>
        <dbReference type="ChEBI" id="CHEBI:61185"/>
        <dbReference type="ChEBI" id="CHEBI:77631"/>
        <dbReference type="EC" id="1.5.1.1"/>
    </reaction>
    <physiologicalReaction direction="right-to-left" evidence="5">
        <dbReference type="Rhea" id="RHEA:30809"/>
    </physiologicalReaction>
</comment>
<evidence type="ECO:0000256" key="16">
    <source>
        <dbReference type="ARBA" id="ARBA00093598"/>
    </source>
</evidence>
<organism evidence="18 19">
    <name type="scientific">Diabrotica virgifera virgifera</name>
    <name type="common">western corn rootworm</name>
    <dbReference type="NCBI Taxonomy" id="50390"/>
    <lineage>
        <taxon>Eukaryota</taxon>
        <taxon>Metazoa</taxon>
        <taxon>Ecdysozoa</taxon>
        <taxon>Arthropoda</taxon>
        <taxon>Hexapoda</taxon>
        <taxon>Insecta</taxon>
        <taxon>Pterygota</taxon>
        <taxon>Neoptera</taxon>
        <taxon>Endopterygota</taxon>
        <taxon>Coleoptera</taxon>
        <taxon>Polyphaga</taxon>
        <taxon>Cucujiformia</taxon>
        <taxon>Chrysomeloidea</taxon>
        <taxon>Chrysomelidae</taxon>
        <taxon>Galerucinae</taxon>
        <taxon>Diabroticina</taxon>
        <taxon>Diabroticites</taxon>
        <taxon>Diabrotica</taxon>
    </lineage>
</organism>
<evidence type="ECO:0000256" key="13">
    <source>
        <dbReference type="ARBA" id="ARBA00093264"/>
    </source>
</evidence>
<comment type="catalytic activity">
    <reaction evidence="7">
        <text>L-proline + NADP(+) = 1-pyrroline-2-carboxylate + NADPH + H(+)</text>
        <dbReference type="Rhea" id="RHEA:20317"/>
        <dbReference type="ChEBI" id="CHEBI:15378"/>
        <dbReference type="ChEBI" id="CHEBI:39785"/>
        <dbReference type="ChEBI" id="CHEBI:57783"/>
        <dbReference type="ChEBI" id="CHEBI:58349"/>
        <dbReference type="ChEBI" id="CHEBI:60039"/>
        <dbReference type="EC" id="1.5.1.1"/>
    </reaction>
    <physiologicalReaction direction="right-to-left" evidence="7">
        <dbReference type="Rhea" id="RHEA:20319"/>
    </physiologicalReaction>
</comment>
<evidence type="ECO:0000256" key="8">
    <source>
        <dbReference type="ARBA" id="ARBA00093226"/>
    </source>
</evidence>
<comment type="catalytic activity">
    <reaction evidence="9">
        <text>(S)-cystathionine ketimine + NADPH + 2 H(+) = (3R,5S)-2,3,5,6,7-pentahydro-1,4-thiazepine-3,5-dicarboxylate + NADP(+)</text>
        <dbReference type="Rhea" id="RHEA:68036"/>
        <dbReference type="ChEBI" id="CHEBI:15378"/>
        <dbReference type="ChEBI" id="CHEBI:57783"/>
        <dbReference type="ChEBI" id="CHEBI:58349"/>
        <dbReference type="ChEBI" id="CHEBI:176808"/>
        <dbReference type="ChEBI" id="CHEBI:176810"/>
    </reaction>
    <physiologicalReaction direction="left-to-right" evidence="9">
        <dbReference type="Rhea" id="RHEA:68037"/>
    </physiologicalReaction>
</comment>
<evidence type="ECO:0000256" key="3">
    <source>
        <dbReference type="ARBA" id="ARBA00015173"/>
    </source>
</evidence>
<dbReference type="PIRSF" id="PIRSF001439">
    <property type="entry name" value="CryM"/>
    <property type="match status" value="1"/>
</dbReference>
<keyword evidence="19" id="KW-1185">Reference proteome</keyword>
<evidence type="ECO:0000256" key="9">
    <source>
        <dbReference type="ARBA" id="ARBA00093227"/>
    </source>
</evidence>
<dbReference type="InterPro" id="IPR003462">
    <property type="entry name" value="ODC_Mu_crystall"/>
</dbReference>
<evidence type="ECO:0000256" key="12">
    <source>
        <dbReference type="ARBA" id="ARBA00093263"/>
    </source>
</evidence>
<reference evidence="18" key="1">
    <citation type="submission" date="2025-05" db="UniProtKB">
        <authorList>
            <consortium name="EnsemblMetazoa"/>
        </authorList>
    </citation>
    <scope>IDENTIFICATION</scope>
</reference>
<comment type="similarity">
    <text evidence="1">Belongs to the ornithine cyclodeaminase/mu-crystallin family.</text>
</comment>
<comment type="catalytic activity">
    <reaction evidence="6">
        <text>Delta(2)-thiazoline-2-carboxylate + NADPH + 2 H(+) = L-thiazolidine-2-carboxylate + NADP(+)</text>
        <dbReference type="Rhea" id="RHEA:68072"/>
        <dbReference type="ChEBI" id="CHEBI:15378"/>
        <dbReference type="ChEBI" id="CHEBI:57783"/>
        <dbReference type="ChEBI" id="CHEBI:58349"/>
        <dbReference type="ChEBI" id="CHEBI:176895"/>
        <dbReference type="ChEBI" id="CHEBI:176896"/>
    </reaction>
    <physiologicalReaction direction="left-to-right" evidence="6">
        <dbReference type="Rhea" id="RHEA:68073"/>
    </physiologicalReaction>
</comment>
<protein>
    <recommendedName>
        <fullName evidence="3">Ketimine reductase mu-crystallin</fullName>
        <ecNumber evidence="16">1.5.1.1</ecNumber>
        <ecNumber evidence="2">1.5.1.25</ecNumber>
    </recommendedName>
    <alternativeName>
        <fullName evidence="17">1-piperideine-2-carboxylate/1-pyrroline-2-carboxylate reductase</fullName>
    </alternativeName>
    <alternativeName>
        <fullName evidence="4">NADP-regulated thyroid-hormone-binding protein</fullName>
    </alternativeName>
</protein>
<comment type="catalytic activity">
    <reaction evidence="12">
        <text>(3R)-1,4-thiomorpholine-3-carboxylate + NADP(+) = 3,4-dehydrothiomorpholine-3-carboxylate + NADPH + 2 H(+)</text>
        <dbReference type="Rhea" id="RHEA:12500"/>
        <dbReference type="ChEBI" id="CHEBI:15378"/>
        <dbReference type="ChEBI" id="CHEBI:57783"/>
        <dbReference type="ChEBI" id="CHEBI:58349"/>
        <dbReference type="ChEBI" id="CHEBI:58517"/>
        <dbReference type="ChEBI" id="CHEBI:176873"/>
        <dbReference type="EC" id="1.5.1.25"/>
    </reaction>
    <physiologicalReaction direction="right-to-left" evidence="12">
        <dbReference type="Rhea" id="RHEA:12502"/>
    </physiologicalReaction>
</comment>
<dbReference type="EnsemblMetazoa" id="XM_050644040.1">
    <property type="protein sequence ID" value="XP_050499997.1"/>
    <property type="gene ID" value="LOC114346374"/>
</dbReference>
<dbReference type="GeneID" id="114346374"/>
<dbReference type="InterPro" id="IPR036291">
    <property type="entry name" value="NAD(P)-bd_dom_sf"/>
</dbReference>
<dbReference type="EC" id="1.5.1.1" evidence="16"/>
<evidence type="ECO:0000256" key="14">
    <source>
        <dbReference type="ARBA" id="ARBA00093273"/>
    </source>
</evidence>
<evidence type="ECO:0000256" key="5">
    <source>
        <dbReference type="ARBA" id="ARBA00093190"/>
    </source>
</evidence>
<dbReference type="Proteomes" id="UP001652700">
    <property type="component" value="Unplaced"/>
</dbReference>
<evidence type="ECO:0000256" key="15">
    <source>
        <dbReference type="ARBA" id="ARBA00093567"/>
    </source>
</evidence>
<comment type="catalytic activity">
    <reaction evidence="11">
        <text>(S)-cystathionine ketimine + NADH + 2 H(+) = (3R,5S)-2,3,5,6,7-pentahydro-1,4-thiazepine-3,5-dicarboxylate + NAD(+)</text>
        <dbReference type="Rhea" id="RHEA:68032"/>
        <dbReference type="ChEBI" id="CHEBI:15378"/>
        <dbReference type="ChEBI" id="CHEBI:57540"/>
        <dbReference type="ChEBI" id="CHEBI:57945"/>
        <dbReference type="ChEBI" id="CHEBI:176808"/>
        <dbReference type="ChEBI" id="CHEBI:176810"/>
    </reaction>
    <physiologicalReaction direction="left-to-right" evidence="11">
        <dbReference type="Rhea" id="RHEA:68033"/>
    </physiologicalReaction>
</comment>
<dbReference type="PANTHER" id="PTHR13812:SF19">
    <property type="entry name" value="KETIMINE REDUCTASE MU-CRYSTALLIN"/>
    <property type="match status" value="1"/>
</dbReference>
<proteinExistence type="inferred from homology"/>
<dbReference type="RefSeq" id="XP_050499997.1">
    <property type="nucleotide sequence ID" value="XM_050644040.1"/>
</dbReference>
<sequence length="324" mass="36342">MIYISEDVVLRLITWDKTFDAVEAAMKKYSEKKTVQSARTKTQIIGKPNMLVTMPGYLDDEKYGALGCKLVSFFPVNNDLPKPMPSVLANIMLFDENSGGVKAVIGGFEITKWRTAAASAVATKHIYENRNKPCNILAILGAGQQGWAHAECFKYFFKFKEIRIWNRTSKKASKLVTELNEKHNTNIFTHVISNQECVRGADVIITVTNAPDPIIMDDWVKSGAHINAVGLGRTHHSEVEEKLYHRADVYIDHWEGVNTELAGLAEIIEFKGEVGKVILNQITTKDVNRITVFQSLVGVLGMAIEDCAMSRLIYDLYIENQKTN</sequence>
<evidence type="ECO:0000256" key="10">
    <source>
        <dbReference type="ARBA" id="ARBA00093248"/>
    </source>
</evidence>
<dbReference type="Gene3D" id="3.30.1780.10">
    <property type="entry name" value="ornithine cyclodeaminase, domain 1"/>
    <property type="match status" value="1"/>
</dbReference>
<evidence type="ECO:0000256" key="4">
    <source>
        <dbReference type="ARBA" id="ARBA00033420"/>
    </source>
</evidence>